<keyword evidence="1" id="KW-0548">Nucleotidyltransferase</keyword>
<keyword evidence="1" id="KW-0695">RNA-directed DNA polymerase</keyword>
<reference evidence="2" key="1">
    <citation type="journal article" date="2023" name="Hortic. Res.">
        <title>A chromosome-level phased genome enabling allele-level studies in sweet orange: a case study on citrus Huanglongbing tolerance.</title>
        <authorList>
            <person name="Wu B."/>
            <person name="Yu Q."/>
            <person name="Deng Z."/>
            <person name="Duan Y."/>
            <person name="Luo F."/>
            <person name="Gmitter F. Jr."/>
        </authorList>
    </citation>
    <scope>NUCLEOTIDE SEQUENCE [LARGE SCALE GENOMIC DNA]</scope>
    <source>
        <strain evidence="2">cv. Valencia</strain>
    </source>
</reference>
<evidence type="ECO:0000313" key="2">
    <source>
        <dbReference type="Proteomes" id="UP000829398"/>
    </source>
</evidence>
<proteinExistence type="predicted"/>
<protein>
    <submittedName>
        <fullName evidence="1">Reverse transcriptase/RNA-dependent DNA polymerase</fullName>
    </submittedName>
</protein>
<name>A0ACB8N2B7_CITSI</name>
<dbReference type="EMBL" id="CM039171">
    <property type="protein sequence ID" value="KAH9792288.1"/>
    <property type="molecule type" value="Genomic_DNA"/>
</dbReference>
<organism evidence="1 2">
    <name type="scientific">Citrus sinensis</name>
    <name type="common">Sweet orange</name>
    <name type="synonym">Citrus aurantium var. sinensis</name>
    <dbReference type="NCBI Taxonomy" id="2711"/>
    <lineage>
        <taxon>Eukaryota</taxon>
        <taxon>Viridiplantae</taxon>
        <taxon>Streptophyta</taxon>
        <taxon>Embryophyta</taxon>
        <taxon>Tracheophyta</taxon>
        <taxon>Spermatophyta</taxon>
        <taxon>Magnoliopsida</taxon>
        <taxon>eudicotyledons</taxon>
        <taxon>Gunneridae</taxon>
        <taxon>Pentapetalae</taxon>
        <taxon>rosids</taxon>
        <taxon>malvids</taxon>
        <taxon>Sapindales</taxon>
        <taxon>Rutaceae</taxon>
        <taxon>Aurantioideae</taxon>
        <taxon>Citrus</taxon>
    </lineage>
</organism>
<sequence length="761" mass="88349">MTLEELDTIPEDIAAGAVDGKGGGIAMMWSSDINVNILSYSRHYIDAKVQCGSGKKWRCTGVYGHPETQQKKHTWTLLRRLAGLYQFIWSNGRFGPHFVEERLDRFLCNEEWGNHFQETEGTNLVSVGSDHYPIMMETFPRVHFEDMWSSYEDCKAIIKTEWEKYGTTAERDKKLNMLTQELQKAKQNKVQHKEANAIKKIEEQIHNILFDEEIYWRHRARADWLEAGDRNTKFFHSKATARKRKNRIWGVEDKNSVWTEDEEAVERDQDQMNAVLEALTPKVTVAMNNQLNAPFTAEEISEALAICRQSCNPNLPAHSERARSFLEFTYAGREGENYPWPQVRQANDGFTSIVLIKAVAQAVPAYAMSVFKIPSTLCEDIQKAMGKFWWGNKKEKHGIHWARWERMSHAKHRGGLGFRDISIFNQALVAKQSWRIIQDSESLMARVLKARYFKHEGFLNAKIGTNPSFIWRSILWGRKIILKGTRWRIGSGEDVQVYNSNWLPRPTTFRPISPRTLAADTKVADVIGPEREWKMDLIRQHFVQEDADIIQRIPLPRSSARDELCWHYYKLRRYSVKSGYQIALKEKFQNVPSSSNLKPSQWNAIWKLDLPEKLKIFMWRAAKNLLPTAENLWKMKVIPNPTCQRCNQGVETGFHALVECKAARKIRQHSSLAAVEMPSSHGGTMLDVFLDASRLLSKKEAELQIAYWWVTWYARNHFLFKRQKLDPLISTTKAEAVVKGFRRYKKPEHQQMESSKAERAK</sequence>
<accession>A0ACB8N2B7</accession>
<evidence type="ECO:0000313" key="1">
    <source>
        <dbReference type="EMBL" id="KAH9792288.1"/>
    </source>
</evidence>
<gene>
    <name evidence="1" type="ORF">KPL71_004061</name>
</gene>
<dbReference type="Proteomes" id="UP000829398">
    <property type="component" value="Chromosome 2"/>
</dbReference>
<keyword evidence="2" id="KW-1185">Reference proteome</keyword>
<comment type="caution">
    <text evidence="1">The sequence shown here is derived from an EMBL/GenBank/DDBJ whole genome shotgun (WGS) entry which is preliminary data.</text>
</comment>
<keyword evidence="1" id="KW-0808">Transferase</keyword>